<dbReference type="PANTHER" id="PTHR30106:SF2">
    <property type="entry name" value="UPF0324 INNER MEMBRANE PROTEIN YEIH"/>
    <property type="match status" value="1"/>
</dbReference>
<dbReference type="PANTHER" id="PTHR30106">
    <property type="entry name" value="INNER MEMBRANE PROTEIN YEIH-RELATED"/>
    <property type="match status" value="1"/>
</dbReference>
<feature type="transmembrane region" description="Helical" evidence="7">
    <location>
        <begin position="12"/>
        <end position="32"/>
    </location>
</feature>
<evidence type="ECO:0000256" key="6">
    <source>
        <dbReference type="ARBA" id="ARBA00023136"/>
    </source>
</evidence>
<keyword evidence="4 7" id="KW-0812">Transmembrane</keyword>
<name>A0A927CWK8_9BACI</name>
<evidence type="ECO:0000256" key="1">
    <source>
        <dbReference type="ARBA" id="ARBA00004651"/>
    </source>
</evidence>
<reference evidence="8" key="1">
    <citation type="submission" date="2020-09" db="EMBL/GenBank/DDBJ databases">
        <title>Bacillus faecalis sp. nov., a moderately halophilic bacterium isolated from cow faeces.</title>
        <authorList>
            <person name="Jiang L."/>
            <person name="Lee J."/>
        </authorList>
    </citation>
    <scope>NUCLEOTIDE SEQUENCE</scope>
    <source>
        <strain evidence="8">AGMB 02131</strain>
    </source>
</reference>
<comment type="caution">
    <text evidence="8">The sequence shown here is derived from an EMBL/GenBank/DDBJ whole genome shotgun (WGS) entry which is preliminary data.</text>
</comment>
<feature type="transmembrane region" description="Helical" evidence="7">
    <location>
        <begin position="318"/>
        <end position="336"/>
    </location>
</feature>
<comment type="subcellular location">
    <subcellularLocation>
        <location evidence="1">Cell membrane</location>
        <topology evidence="1">Multi-pass membrane protein</topology>
    </subcellularLocation>
</comment>
<dbReference type="GO" id="GO:0005886">
    <property type="term" value="C:plasma membrane"/>
    <property type="evidence" value="ECO:0007669"/>
    <property type="project" value="UniProtKB-SubCell"/>
</dbReference>
<feature type="transmembrane region" description="Helical" evidence="7">
    <location>
        <begin position="283"/>
        <end position="306"/>
    </location>
</feature>
<evidence type="ECO:0000313" key="9">
    <source>
        <dbReference type="Proteomes" id="UP000602076"/>
    </source>
</evidence>
<evidence type="ECO:0000313" key="8">
    <source>
        <dbReference type="EMBL" id="MBD3108401.1"/>
    </source>
</evidence>
<protein>
    <submittedName>
        <fullName evidence="8">Sulfate exporter family transporter</fullName>
    </submittedName>
</protein>
<gene>
    <name evidence="8" type="ORF">IEO70_08485</name>
</gene>
<dbReference type="Proteomes" id="UP000602076">
    <property type="component" value="Unassembled WGS sequence"/>
</dbReference>
<evidence type="ECO:0000256" key="5">
    <source>
        <dbReference type="ARBA" id="ARBA00022989"/>
    </source>
</evidence>
<feature type="transmembrane region" description="Helical" evidence="7">
    <location>
        <begin position="99"/>
        <end position="117"/>
    </location>
</feature>
<evidence type="ECO:0000256" key="7">
    <source>
        <dbReference type="SAM" id="Phobius"/>
    </source>
</evidence>
<comment type="similarity">
    <text evidence="2">Belongs to the UPF0324 family.</text>
</comment>
<proteinExistence type="inferred from homology"/>
<feature type="transmembrane region" description="Helical" evidence="7">
    <location>
        <begin position="74"/>
        <end position="93"/>
    </location>
</feature>
<sequence>MSNNVHKPVNNITSLAGGIAFTLLISFIGFLIAKIPGFSMIGQMGCSIILAVIYRQIWGYPEGLNRGITFSSKILLRLAIILYGLKLNMSVLFAEGPILLLKDIIVIAFSILMMLWLSKYFKGNDKISLLLGIGTGICGAAAIAAVAPIVRSDDEETAISVGIIALIGTVFAIVYTLIRTMLPIDDITYGVWGGLSLHELAHVALAAAPAGEGALAMALLAKLGRVFFLVPLCFILIAIMNRKNAGEKTKQKVAFPYFLIGFIITSLIGSYVFDIYINVSKGFLDGIAIFTTWCLTTAMVGLGLHIHLQTLRTKAMKPLIAMIITSLLLSVLSYIIL</sequence>
<feature type="transmembrane region" description="Helical" evidence="7">
    <location>
        <begin position="38"/>
        <end position="54"/>
    </location>
</feature>
<keyword evidence="6 7" id="KW-0472">Membrane</keyword>
<evidence type="ECO:0000256" key="4">
    <source>
        <dbReference type="ARBA" id="ARBA00022692"/>
    </source>
</evidence>
<organism evidence="8 9">
    <name type="scientific">Peribacillus faecalis</name>
    <dbReference type="NCBI Taxonomy" id="2772559"/>
    <lineage>
        <taxon>Bacteria</taxon>
        <taxon>Bacillati</taxon>
        <taxon>Bacillota</taxon>
        <taxon>Bacilli</taxon>
        <taxon>Bacillales</taxon>
        <taxon>Bacillaceae</taxon>
        <taxon>Peribacillus</taxon>
    </lineage>
</organism>
<dbReference type="RefSeq" id="WP_190997944.1">
    <property type="nucleotide sequence ID" value="NZ_JACXSI010000017.1"/>
</dbReference>
<dbReference type="AlphaFoldDB" id="A0A927CWK8"/>
<dbReference type="EMBL" id="JACXSI010000017">
    <property type="protein sequence ID" value="MBD3108401.1"/>
    <property type="molecule type" value="Genomic_DNA"/>
</dbReference>
<dbReference type="Pfam" id="PF03601">
    <property type="entry name" value="Cons_hypoth698"/>
    <property type="match status" value="1"/>
</dbReference>
<evidence type="ECO:0000256" key="3">
    <source>
        <dbReference type="ARBA" id="ARBA00022475"/>
    </source>
</evidence>
<feature type="transmembrane region" description="Helical" evidence="7">
    <location>
        <begin position="253"/>
        <end position="277"/>
    </location>
</feature>
<keyword evidence="9" id="KW-1185">Reference proteome</keyword>
<dbReference type="InterPro" id="IPR018383">
    <property type="entry name" value="UPF0324_pro"/>
</dbReference>
<evidence type="ECO:0000256" key="2">
    <source>
        <dbReference type="ARBA" id="ARBA00007977"/>
    </source>
</evidence>
<feature type="transmembrane region" description="Helical" evidence="7">
    <location>
        <begin position="129"/>
        <end position="151"/>
    </location>
</feature>
<feature type="transmembrane region" description="Helical" evidence="7">
    <location>
        <begin position="157"/>
        <end position="177"/>
    </location>
</feature>
<feature type="transmembrane region" description="Helical" evidence="7">
    <location>
        <begin position="214"/>
        <end position="241"/>
    </location>
</feature>
<keyword evidence="5 7" id="KW-1133">Transmembrane helix</keyword>
<keyword evidence="3" id="KW-1003">Cell membrane</keyword>
<accession>A0A927CWK8</accession>